<feature type="transmembrane region" description="Helical" evidence="1">
    <location>
        <begin position="26"/>
        <end position="45"/>
    </location>
</feature>
<dbReference type="Proteomes" id="UP001596223">
    <property type="component" value="Unassembled WGS sequence"/>
</dbReference>
<organism evidence="2 3">
    <name type="scientific">Nocardia lasii</name>
    <dbReference type="NCBI Taxonomy" id="1616107"/>
    <lineage>
        <taxon>Bacteria</taxon>
        <taxon>Bacillati</taxon>
        <taxon>Actinomycetota</taxon>
        <taxon>Actinomycetes</taxon>
        <taxon>Mycobacteriales</taxon>
        <taxon>Nocardiaceae</taxon>
        <taxon>Nocardia</taxon>
    </lineage>
</organism>
<evidence type="ECO:0000313" key="2">
    <source>
        <dbReference type="EMBL" id="MFC6014081.1"/>
    </source>
</evidence>
<gene>
    <name evidence="2" type="ORF">ACFP3H_23745</name>
</gene>
<keyword evidence="1" id="KW-1133">Transmembrane helix</keyword>
<dbReference type="InterPro" id="IPR046134">
    <property type="entry name" value="DUF6131"/>
</dbReference>
<keyword evidence="1" id="KW-0812">Transmembrane</keyword>
<reference evidence="3" key="1">
    <citation type="journal article" date="2019" name="Int. J. Syst. Evol. Microbiol.">
        <title>The Global Catalogue of Microorganisms (GCM) 10K type strain sequencing project: providing services to taxonomists for standard genome sequencing and annotation.</title>
        <authorList>
            <consortium name="The Broad Institute Genomics Platform"/>
            <consortium name="The Broad Institute Genome Sequencing Center for Infectious Disease"/>
            <person name="Wu L."/>
            <person name="Ma J."/>
        </authorList>
    </citation>
    <scope>NUCLEOTIDE SEQUENCE [LARGE SCALE GENOMIC DNA]</scope>
    <source>
        <strain evidence="3">CCUG 36956</strain>
    </source>
</reference>
<dbReference type="RefSeq" id="WP_378609278.1">
    <property type="nucleotide sequence ID" value="NZ_JBHSQN010000015.1"/>
</dbReference>
<proteinExistence type="predicted"/>
<dbReference type="Pfam" id="PF19626">
    <property type="entry name" value="DUF6131"/>
    <property type="match status" value="1"/>
</dbReference>
<keyword evidence="1" id="KW-0472">Membrane</keyword>
<sequence length="51" mass="5238">MILLGAVLLIAGLVFGIPLLNTVGIILLVVGLALALIGAVGRPVGGRRHYY</sequence>
<evidence type="ECO:0000256" key="1">
    <source>
        <dbReference type="SAM" id="Phobius"/>
    </source>
</evidence>
<protein>
    <submittedName>
        <fullName evidence="2">DUF6131 family protein</fullName>
    </submittedName>
</protein>
<keyword evidence="3" id="KW-1185">Reference proteome</keyword>
<dbReference type="EMBL" id="JBHSQN010000015">
    <property type="protein sequence ID" value="MFC6014081.1"/>
    <property type="molecule type" value="Genomic_DNA"/>
</dbReference>
<name>A0ABW1JX90_9NOCA</name>
<accession>A0ABW1JX90</accession>
<evidence type="ECO:0000313" key="3">
    <source>
        <dbReference type="Proteomes" id="UP001596223"/>
    </source>
</evidence>
<comment type="caution">
    <text evidence="2">The sequence shown here is derived from an EMBL/GenBank/DDBJ whole genome shotgun (WGS) entry which is preliminary data.</text>
</comment>